<dbReference type="EMBL" id="CAJEWN010000028">
    <property type="protein sequence ID" value="CAD2141947.1"/>
    <property type="molecule type" value="Genomic_DNA"/>
</dbReference>
<comment type="caution">
    <text evidence="1">The sequence shown here is derived from an EMBL/GenBank/DDBJ whole genome shotgun (WGS) entry which is preliminary data.</text>
</comment>
<gene>
    <name evidence="1" type="ORF">MENT_LOCUS7063</name>
</gene>
<protein>
    <submittedName>
        <fullName evidence="1">Uncharacterized protein</fullName>
    </submittedName>
</protein>
<organism evidence="1 2">
    <name type="scientific">Meloidogyne enterolobii</name>
    <name type="common">Root-knot nematode worm</name>
    <name type="synonym">Meloidogyne mayaguensis</name>
    <dbReference type="NCBI Taxonomy" id="390850"/>
    <lineage>
        <taxon>Eukaryota</taxon>
        <taxon>Metazoa</taxon>
        <taxon>Ecdysozoa</taxon>
        <taxon>Nematoda</taxon>
        <taxon>Chromadorea</taxon>
        <taxon>Rhabditida</taxon>
        <taxon>Tylenchina</taxon>
        <taxon>Tylenchomorpha</taxon>
        <taxon>Tylenchoidea</taxon>
        <taxon>Meloidogynidae</taxon>
        <taxon>Meloidogyninae</taxon>
        <taxon>Meloidogyne</taxon>
    </lineage>
</organism>
<evidence type="ECO:0000313" key="2">
    <source>
        <dbReference type="Proteomes" id="UP000580250"/>
    </source>
</evidence>
<proteinExistence type="predicted"/>
<dbReference type="AlphaFoldDB" id="A0A6V7U1W5"/>
<evidence type="ECO:0000313" key="1">
    <source>
        <dbReference type="EMBL" id="CAD2141947.1"/>
    </source>
</evidence>
<sequence length="41" mass="5020">MKFEEVENGYRGSFNQKRTGIAVELNFWQNDWLNKYCNNFK</sequence>
<dbReference type="Proteomes" id="UP000580250">
    <property type="component" value="Unassembled WGS sequence"/>
</dbReference>
<accession>A0A6V7U1W5</accession>
<name>A0A6V7U1W5_MELEN</name>
<reference evidence="1 2" key="1">
    <citation type="submission" date="2020-08" db="EMBL/GenBank/DDBJ databases">
        <authorList>
            <person name="Koutsovoulos G."/>
            <person name="Danchin GJ E."/>
        </authorList>
    </citation>
    <scope>NUCLEOTIDE SEQUENCE [LARGE SCALE GENOMIC DNA]</scope>
</reference>